<dbReference type="EMBL" id="KV419403">
    <property type="protein sequence ID" value="KZS94683.1"/>
    <property type="molecule type" value="Genomic_DNA"/>
</dbReference>
<proteinExistence type="predicted"/>
<evidence type="ECO:0000313" key="3">
    <source>
        <dbReference type="EMBL" id="KZS94683.1"/>
    </source>
</evidence>
<feature type="domain" description="Ubiquitin-like" evidence="1">
    <location>
        <begin position="2"/>
        <end position="75"/>
    </location>
</feature>
<dbReference type="PROSITE" id="PS51397">
    <property type="entry name" value="WLM"/>
    <property type="match status" value="1"/>
</dbReference>
<dbReference type="STRING" id="1314777.A0A164W2E2"/>
<dbReference type="SUPFAM" id="SSF54236">
    <property type="entry name" value="Ubiquitin-like"/>
    <property type="match status" value="1"/>
</dbReference>
<organism evidence="3 4">
    <name type="scientific">Sistotremastrum niveocremeum HHB9708</name>
    <dbReference type="NCBI Taxonomy" id="1314777"/>
    <lineage>
        <taxon>Eukaryota</taxon>
        <taxon>Fungi</taxon>
        <taxon>Dikarya</taxon>
        <taxon>Basidiomycota</taxon>
        <taxon>Agaricomycotina</taxon>
        <taxon>Agaricomycetes</taxon>
        <taxon>Sistotremastrales</taxon>
        <taxon>Sistotremastraceae</taxon>
        <taxon>Sertulicium</taxon>
        <taxon>Sertulicium niveocremeum</taxon>
    </lineage>
</organism>
<dbReference type="OrthoDB" id="49605at2759"/>
<reference evidence="3 4" key="1">
    <citation type="journal article" date="2016" name="Mol. Biol. Evol.">
        <title>Comparative Genomics of Early-Diverging Mushroom-Forming Fungi Provides Insights into the Origins of Lignocellulose Decay Capabilities.</title>
        <authorList>
            <person name="Nagy L.G."/>
            <person name="Riley R."/>
            <person name="Tritt A."/>
            <person name="Adam C."/>
            <person name="Daum C."/>
            <person name="Floudas D."/>
            <person name="Sun H."/>
            <person name="Yadav J.S."/>
            <person name="Pangilinan J."/>
            <person name="Larsson K.H."/>
            <person name="Matsuura K."/>
            <person name="Barry K."/>
            <person name="Labutti K."/>
            <person name="Kuo R."/>
            <person name="Ohm R.A."/>
            <person name="Bhattacharya S.S."/>
            <person name="Shirouzu T."/>
            <person name="Yoshinaga Y."/>
            <person name="Martin F.M."/>
            <person name="Grigoriev I.V."/>
            <person name="Hibbett D.S."/>
        </authorList>
    </citation>
    <scope>NUCLEOTIDE SEQUENCE [LARGE SCALE GENOMIC DNA]</scope>
    <source>
        <strain evidence="3 4">HHB9708</strain>
    </source>
</reference>
<dbReference type="AlphaFoldDB" id="A0A164W2E2"/>
<keyword evidence="4" id="KW-1185">Reference proteome</keyword>
<dbReference type="InterPro" id="IPR029071">
    <property type="entry name" value="Ubiquitin-like_domsf"/>
</dbReference>
<accession>A0A164W2E2</accession>
<evidence type="ECO:0000259" key="2">
    <source>
        <dbReference type="PROSITE" id="PS51397"/>
    </source>
</evidence>
<protein>
    <submittedName>
        <fullName evidence="3">WLM-domain-containing protein</fullName>
    </submittedName>
</protein>
<dbReference type="Gene3D" id="3.10.20.90">
    <property type="entry name" value="Phosphatidylinositol 3-kinase Catalytic Subunit, Chain A, domain 1"/>
    <property type="match status" value="1"/>
</dbReference>
<sequence length="322" mass="35278">MSDITIHVAFRGNTYDLTFPSSTPLSTLTSTLEELTAVPPNLQKLLYRGKKATSQLDDVSLLDVGLRDGTKVQLLGSTVDQVGDMHKAESEKRRRDGIMEARARAGPSKIRSTGKATVNPYVFHATQPLPHLPSPHLAQALLQKLSTDPAILHIMSTHKFTVGLLAELAPHENPELLGLNQNKGEIIKLRLRTDAYDGMRLYKDVRRVLCHELTHNVWGDHDNNFKELNSQLNREVAAYETSVQKGSHTLGSYSGAYDPSSSVEADALSHSHVLGGPSNASLDDSRDARRARVLEATLARLAREEKEIEDMCGSAGKQASSS</sequence>
<feature type="domain" description="WLM" evidence="2">
    <location>
        <begin position="114"/>
        <end position="302"/>
    </location>
</feature>
<dbReference type="InterPro" id="IPR000626">
    <property type="entry name" value="Ubiquitin-like_dom"/>
</dbReference>
<dbReference type="Pfam" id="PF00240">
    <property type="entry name" value="ubiquitin"/>
    <property type="match status" value="1"/>
</dbReference>
<dbReference type="PANTHER" id="PTHR47795:SF1">
    <property type="entry name" value="DNA-DEPENDENT METALLOPROTEASE WSS1 HOMOLOG 2"/>
    <property type="match status" value="1"/>
</dbReference>
<dbReference type="Proteomes" id="UP000076722">
    <property type="component" value="Unassembled WGS sequence"/>
</dbReference>
<dbReference type="PROSITE" id="PS50053">
    <property type="entry name" value="UBIQUITIN_2"/>
    <property type="match status" value="1"/>
</dbReference>
<dbReference type="SMART" id="SM00213">
    <property type="entry name" value="UBQ"/>
    <property type="match status" value="1"/>
</dbReference>
<dbReference type="InterPro" id="IPR013536">
    <property type="entry name" value="WLM_dom"/>
</dbReference>
<dbReference type="PANTHER" id="PTHR47795">
    <property type="entry name" value="UBIQUITIN AND WLM DOMAIN-CONTAINING METALLOPROTEASE SPCC1442.07C"/>
    <property type="match status" value="1"/>
</dbReference>
<gene>
    <name evidence="3" type="ORF">SISNIDRAFT_439449</name>
</gene>
<dbReference type="GO" id="GO:0070628">
    <property type="term" value="F:proteasome binding"/>
    <property type="evidence" value="ECO:0007669"/>
    <property type="project" value="TreeGrafter"/>
</dbReference>
<evidence type="ECO:0000259" key="1">
    <source>
        <dbReference type="PROSITE" id="PS50053"/>
    </source>
</evidence>
<name>A0A164W2E2_9AGAM</name>
<dbReference type="Pfam" id="PF08325">
    <property type="entry name" value="WLM"/>
    <property type="match status" value="1"/>
</dbReference>
<evidence type="ECO:0000313" key="4">
    <source>
        <dbReference type="Proteomes" id="UP000076722"/>
    </source>
</evidence>